<evidence type="ECO:0000313" key="1">
    <source>
        <dbReference type="EMBL" id="QJA64384.1"/>
    </source>
</evidence>
<sequence length="81" mass="9051">MKSGIAAVRAHAKAEAIRKEAERIVNAFASMPTSKHRATQKVVRRILLNGPYMLDGRMREIKVKSLGAGIYELSLKEMEEP</sequence>
<organism evidence="1">
    <name type="scientific">viral metagenome</name>
    <dbReference type="NCBI Taxonomy" id="1070528"/>
    <lineage>
        <taxon>unclassified sequences</taxon>
        <taxon>metagenomes</taxon>
        <taxon>organismal metagenomes</taxon>
    </lineage>
</organism>
<dbReference type="AlphaFoldDB" id="A0A6M3J3Y9"/>
<dbReference type="EMBL" id="MT141518">
    <property type="protein sequence ID" value="QJA64384.1"/>
    <property type="molecule type" value="Genomic_DNA"/>
</dbReference>
<name>A0A6M3J3Y9_9ZZZZ</name>
<accession>A0A6M3J3Y9</accession>
<protein>
    <submittedName>
        <fullName evidence="1">Uncharacterized protein</fullName>
    </submittedName>
</protein>
<reference evidence="1" key="1">
    <citation type="submission" date="2020-03" db="EMBL/GenBank/DDBJ databases">
        <title>The deep terrestrial virosphere.</title>
        <authorList>
            <person name="Holmfeldt K."/>
            <person name="Nilsson E."/>
            <person name="Simone D."/>
            <person name="Lopez-Fernandez M."/>
            <person name="Wu X."/>
            <person name="de Brujin I."/>
            <person name="Lundin D."/>
            <person name="Andersson A."/>
            <person name="Bertilsson S."/>
            <person name="Dopson M."/>
        </authorList>
    </citation>
    <scope>NUCLEOTIDE SEQUENCE</scope>
    <source>
        <strain evidence="1">MM415B00505</strain>
    </source>
</reference>
<proteinExistence type="predicted"/>
<gene>
    <name evidence="1" type="ORF">MM415B00505_0048</name>
</gene>